<dbReference type="PROSITE" id="PS51805">
    <property type="entry name" value="EPHD"/>
    <property type="match status" value="1"/>
</dbReference>
<dbReference type="PANTHER" id="PTHR12420">
    <property type="entry name" value="PHD FINGER PROTEIN"/>
    <property type="match status" value="1"/>
</dbReference>
<dbReference type="InterPro" id="IPR034732">
    <property type="entry name" value="EPHD"/>
</dbReference>
<feature type="non-terminal residue" evidence="5">
    <location>
        <position position="1"/>
    </location>
</feature>
<gene>
    <name evidence="5" type="primary">Phf7_0</name>
    <name evidence="5" type="ORF">SAKLUC_R13902</name>
</gene>
<sequence>CQLCHRSEADPQICGEKLQGYGLCIHEFCLLSSSMGSLQLSNGHSLPHREDDLVGLLGFLLSDIRVLVNQARRKRCCTCGQGGATINCCQTGCDQSFHLPCAREGGCATQYIPLDRAFCPMHYPEQAV</sequence>
<keyword evidence="1" id="KW-0479">Metal-binding</keyword>
<organism evidence="5 6">
    <name type="scientific">Sakesphorus luctuosus</name>
    <dbReference type="NCBI Taxonomy" id="419690"/>
    <lineage>
        <taxon>Eukaryota</taxon>
        <taxon>Metazoa</taxon>
        <taxon>Chordata</taxon>
        <taxon>Craniata</taxon>
        <taxon>Vertebrata</taxon>
        <taxon>Euteleostomi</taxon>
        <taxon>Archelosauria</taxon>
        <taxon>Archosauria</taxon>
        <taxon>Dinosauria</taxon>
        <taxon>Saurischia</taxon>
        <taxon>Theropoda</taxon>
        <taxon>Coelurosauria</taxon>
        <taxon>Aves</taxon>
        <taxon>Neognathae</taxon>
        <taxon>Neoaves</taxon>
        <taxon>Telluraves</taxon>
        <taxon>Australaves</taxon>
        <taxon>Passeriformes</taxon>
        <taxon>Thamnophilidae</taxon>
        <taxon>Sakesphorus</taxon>
    </lineage>
</organism>
<dbReference type="InterPro" id="IPR013083">
    <property type="entry name" value="Znf_RING/FYVE/PHD"/>
</dbReference>
<dbReference type="SUPFAM" id="SSF57903">
    <property type="entry name" value="FYVE/PHD zinc finger"/>
    <property type="match status" value="1"/>
</dbReference>
<protein>
    <submittedName>
        <fullName evidence="5">PHF7 protein</fullName>
    </submittedName>
</protein>
<dbReference type="GO" id="GO:0005634">
    <property type="term" value="C:nucleus"/>
    <property type="evidence" value="ECO:0007669"/>
    <property type="project" value="TreeGrafter"/>
</dbReference>
<dbReference type="InterPro" id="IPR011011">
    <property type="entry name" value="Znf_FYVE_PHD"/>
</dbReference>
<evidence type="ECO:0000256" key="1">
    <source>
        <dbReference type="ARBA" id="ARBA00022723"/>
    </source>
</evidence>
<name>A0A7K8YIM6_9PASS</name>
<keyword evidence="6" id="KW-1185">Reference proteome</keyword>
<evidence type="ECO:0000259" key="4">
    <source>
        <dbReference type="PROSITE" id="PS51805"/>
    </source>
</evidence>
<dbReference type="EMBL" id="VWZD01004375">
    <property type="protein sequence ID" value="NXG03342.1"/>
    <property type="molecule type" value="Genomic_DNA"/>
</dbReference>
<accession>A0A7K8YIM6</accession>
<reference evidence="5 6" key="1">
    <citation type="submission" date="2019-09" db="EMBL/GenBank/DDBJ databases">
        <title>Bird 10,000 Genomes (B10K) Project - Family phase.</title>
        <authorList>
            <person name="Zhang G."/>
        </authorList>
    </citation>
    <scope>NUCLEOTIDE SEQUENCE [LARGE SCALE GENOMIC DNA]</scope>
    <source>
        <strain evidence="5">B10K-DU-001-06</strain>
        <tissue evidence="5">Muscle</tissue>
    </source>
</reference>
<feature type="domain" description="PHD-type" evidence="4">
    <location>
        <begin position="1"/>
        <end position="123"/>
    </location>
</feature>
<keyword evidence="2" id="KW-0863">Zinc-finger</keyword>
<dbReference type="Pfam" id="PF13771">
    <property type="entry name" value="zf-HC5HC2H"/>
    <property type="match status" value="1"/>
</dbReference>
<dbReference type="SMART" id="SM00249">
    <property type="entry name" value="PHD"/>
    <property type="match status" value="1"/>
</dbReference>
<dbReference type="Proteomes" id="UP000558958">
    <property type="component" value="Unassembled WGS sequence"/>
</dbReference>
<evidence type="ECO:0000313" key="5">
    <source>
        <dbReference type="EMBL" id="NXG03342.1"/>
    </source>
</evidence>
<feature type="non-terminal residue" evidence="5">
    <location>
        <position position="128"/>
    </location>
</feature>
<dbReference type="AlphaFoldDB" id="A0A7K8YIM6"/>
<evidence type="ECO:0000256" key="2">
    <source>
        <dbReference type="ARBA" id="ARBA00022771"/>
    </source>
</evidence>
<evidence type="ECO:0000256" key="3">
    <source>
        <dbReference type="ARBA" id="ARBA00022833"/>
    </source>
</evidence>
<dbReference type="Gene3D" id="3.30.40.10">
    <property type="entry name" value="Zinc/RING finger domain, C3HC4 (zinc finger)"/>
    <property type="match status" value="1"/>
</dbReference>
<dbReference type="GO" id="GO:0008270">
    <property type="term" value="F:zinc ion binding"/>
    <property type="evidence" value="ECO:0007669"/>
    <property type="project" value="UniProtKB-KW"/>
</dbReference>
<proteinExistence type="predicted"/>
<comment type="caution">
    <text evidence="5">The sequence shown here is derived from an EMBL/GenBank/DDBJ whole genome shotgun (WGS) entry which is preliminary data.</text>
</comment>
<dbReference type="InterPro" id="IPR001965">
    <property type="entry name" value="Znf_PHD"/>
</dbReference>
<keyword evidence="3" id="KW-0862">Zinc</keyword>
<dbReference type="PANTHER" id="PTHR12420:SF47">
    <property type="entry name" value="PHD FINGER PROTEIN 7"/>
    <property type="match status" value="1"/>
</dbReference>
<evidence type="ECO:0000313" key="6">
    <source>
        <dbReference type="Proteomes" id="UP000558958"/>
    </source>
</evidence>
<dbReference type="InterPro" id="IPR051188">
    <property type="entry name" value="PHD-type_Zinc_Finger"/>
</dbReference>